<gene>
    <name evidence="1" type="ORF">AVEN_126338_1</name>
    <name evidence="2" type="ORF">AVEN_24690_1</name>
</gene>
<dbReference type="Proteomes" id="UP000499080">
    <property type="component" value="Unassembled WGS sequence"/>
</dbReference>
<comment type="caution">
    <text evidence="1">The sequence shown here is derived from an EMBL/GenBank/DDBJ whole genome shotgun (WGS) entry which is preliminary data.</text>
</comment>
<dbReference type="EMBL" id="BGPR01024155">
    <property type="protein sequence ID" value="GBN91983.1"/>
    <property type="molecule type" value="Genomic_DNA"/>
</dbReference>
<sequence>MLYLNDPKSIRELFKKLKKKYLLMKFLIPNNPSFLVVVATDASAYGLEAVISFACEWRTYYIQDCGFYNDIMYWETKNHGVVADIADIFEIGQIESILITAKDLARIFKTDFEPLCEKLLSGDSIIGLGFPGEDGGYSSQKRESFYIEF</sequence>
<evidence type="ECO:0000313" key="2">
    <source>
        <dbReference type="EMBL" id="GBN91984.1"/>
    </source>
</evidence>
<proteinExistence type="predicted"/>
<keyword evidence="3" id="KW-1185">Reference proteome</keyword>
<protein>
    <submittedName>
        <fullName evidence="1">Uncharacterized protein</fullName>
    </submittedName>
</protein>
<name>A0A4Y2SWD0_ARAVE</name>
<dbReference type="AlphaFoldDB" id="A0A4Y2SWD0"/>
<evidence type="ECO:0000313" key="1">
    <source>
        <dbReference type="EMBL" id="GBN91983.1"/>
    </source>
</evidence>
<dbReference type="EMBL" id="BGPR01024156">
    <property type="protein sequence ID" value="GBN91984.1"/>
    <property type="molecule type" value="Genomic_DNA"/>
</dbReference>
<reference evidence="1 3" key="1">
    <citation type="journal article" date="2019" name="Sci. Rep.">
        <title>Orb-weaving spider Araneus ventricosus genome elucidates the spidroin gene catalogue.</title>
        <authorList>
            <person name="Kono N."/>
            <person name="Nakamura H."/>
            <person name="Ohtoshi R."/>
            <person name="Moran D.A.P."/>
            <person name="Shinohara A."/>
            <person name="Yoshida Y."/>
            <person name="Fujiwara M."/>
            <person name="Mori M."/>
            <person name="Tomita M."/>
            <person name="Arakawa K."/>
        </authorList>
    </citation>
    <scope>NUCLEOTIDE SEQUENCE [LARGE SCALE GENOMIC DNA]</scope>
</reference>
<accession>A0A4Y2SWD0</accession>
<organism evidence="1 3">
    <name type="scientific">Araneus ventricosus</name>
    <name type="common">Orbweaver spider</name>
    <name type="synonym">Epeira ventricosa</name>
    <dbReference type="NCBI Taxonomy" id="182803"/>
    <lineage>
        <taxon>Eukaryota</taxon>
        <taxon>Metazoa</taxon>
        <taxon>Ecdysozoa</taxon>
        <taxon>Arthropoda</taxon>
        <taxon>Chelicerata</taxon>
        <taxon>Arachnida</taxon>
        <taxon>Araneae</taxon>
        <taxon>Araneomorphae</taxon>
        <taxon>Entelegynae</taxon>
        <taxon>Araneoidea</taxon>
        <taxon>Araneidae</taxon>
        <taxon>Araneus</taxon>
    </lineage>
</organism>
<evidence type="ECO:0000313" key="3">
    <source>
        <dbReference type="Proteomes" id="UP000499080"/>
    </source>
</evidence>
<dbReference type="OrthoDB" id="427924at2759"/>